<evidence type="ECO:0000313" key="2">
    <source>
        <dbReference type="Proteomes" id="UP000184404"/>
    </source>
</evidence>
<dbReference type="RefSeq" id="WP_072935472.1">
    <property type="nucleotide sequence ID" value="NZ_FQUG01000005.1"/>
</dbReference>
<keyword evidence="2" id="KW-1185">Reference proteome</keyword>
<dbReference type="Proteomes" id="UP000184404">
    <property type="component" value="Unassembled WGS sequence"/>
</dbReference>
<gene>
    <name evidence="1" type="ORF">SAMN02745190_01394</name>
</gene>
<dbReference type="AlphaFoldDB" id="A0A1M4X8M3"/>
<organism evidence="1 2">
    <name type="scientific">Schwartzia succinivorans DSM 10502</name>
    <dbReference type="NCBI Taxonomy" id="1123243"/>
    <lineage>
        <taxon>Bacteria</taxon>
        <taxon>Bacillati</taxon>
        <taxon>Bacillota</taxon>
        <taxon>Negativicutes</taxon>
        <taxon>Selenomonadales</taxon>
        <taxon>Selenomonadaceae</taxon>
        <taxon>Schwartzia</taxon>
    </lineage>
</organism>
<evidence type="ECO:0000313" key="1">
    <source>
        <dbReference type="EMBL" id="SHE89839.1"/>
    </source>
</evidence>
<dbReference type="EMBL" id="FQUG01000005">
    <property type="protein sequence ID" value="SHE89839.1"/>
    <property type="molecule type" value="Genomic_DNA"/>
</dbReference>
<dbReference type="OrthoDB" id="1669280at2"/>
<sequence>MKFCIEIEEVYAKDIVVESDKWQDALMSAIKKSDKGQFIMLPEDMKEENVYVKGWPYSVCDKWSVDDVDEYVKKQPHWMSLNITEDEKRKALVFMKEHVDKNTGFNWKSLEQALTAVVEKRKC</sequence>
<accession>A0A1M4X8M3</accession>
<dbReference type="STRING" id="1123243.SAMN02745190_01394"/>
<protein>
    <submittedName>
        <fullName evidence="1">Uncharacterized protein</fullName>
    </submittedName>
</protein>
<name>A0A1M4X8M3_9FIRM</name>
<reference evidence="1 2" key="1">
    <citation type="submission" date="2016-11" db="EMBL/GenBank/DDBJ databases">
        <authorList>
            <person name="Jaros S."/>
            <person name="Januszkiewicz K."/>
            <person name="Wedrychowicz H."/>
        </authorList>
    </citation>
    <scope>NUCLEOTIDE SEQUENCE [LARGE SCALE GENOMIC DNA]</scope>
    <source>
        <strain evidence="1 2">DSM 10502</strain>
    </source>
</reference>
<proteinExistence type="predicted"/>